<dbReference type="Pfam" id="PF07714">
    <property type="entry name" value="PK_Tyr_Ser-Thr"/>
    <property type="match status" value="1"/>
</dbReference>
<dbReference type="Proteomes" id="UP000836841">
    <property type="component" value="Chromosome 1"/>
</dbReference>
<dbReference type="PROSITE" id="PS50011">
    <property type="entry name" value="PROTEIN_KINASE_DOM"/>
    <property type="match status" value="1"/>
</dbReference>
<comment type="similarity">
    <text evidence="11">Belongs to the protein kinase superfamily.</text>
</comment>
<dbReference type="InterPro" id="IPR008271">
    <property type="entry name" value="Ser/Thr_kinase_AS"/>
</dbReference>
<evidence type="ECO:0000313" key="14">
    <source>
        <dbReference type="EMBL" id="CAH2036069.1"/>
    </source>
</evidence>
<dbReference type="PANTHER" id="PTHR47983:SF24">
    <property type="entry name" value="F11A17.22 PROTEIN-RELATED"/>
    <property type="match status" value="1"/>
</dbReference>
<dbReference type="GO" id="GO:0004674">
    <property type="term" value="F:protein serine/threonine kinase activity"/>
    <property type="evidence" value="ECO:0007669"/>
    <property type="project" value="UniProtKB-KW"/>
</dbReference>
<dbReference type="FunFam" id="1.10.510.10:FF:000195">
    <property type="entry name" value="pto-interacting protein 1"/>
    <property type="match status" value="1"/>
</dbReference>
<keyword evidence="6" id="KW-0418">Kinase</keyword>
<comment type="catalytic activity">
    <reaction evidence="9">
        <text>L-seryl-[protein] + ATP = O-phospho-L-seryl-[protein] + ADP + H(+)</text>
        <dbReference type="Rhea" id="RHEA:17989"/>
        <dbReference type="Rhea" id="RHEA-COMP:9863"/>
        <dbReference type="Rhea" id="RHEA-COMP:11604"/>
        <dbReference type="ChEBI" id="CHEBI:15378"/>
        <dbReference type="ChEBI" id="CHEBI:29999"/>
        <dbReference type="ChEBI" id="CHEBI:30616"/>
        <dbReference type="ChEBI" id="CHEBI:83421"/>
        <dbReference type="ChEBI" id="CHEBI:456216"/>
        <dbReference type="EC" id="2.7.11.1"/>
    </reaction>
</comment>
<dbReference type="Gene3D" id="3.30.200.20">
    <property type="entry name" value="Phosphorylase Kinase, domain 1"/>
    <property type="match status" value="1"/>
</dbReference>
<evidence type="ECO:0000256" key="2">
    <source>
        <dbReference type="ARBA" id="ARBA00022527"/>
    </source>
</evidence>
<keyword evidence="5 10" id="KW-0547">Nucleotide-binding</keyword>
<evidence type="ECO:0000256" key="12">
    <source>
        <dbReference type="SAM" id="MobiDB-lite"/>
    </source>
</evidence>
<evidence type="ECO:0000313" key="15">
    <source>
        <dbReference type="Proteomes" id="UP000836841"/>
    </source>
</evidence>
<dbReference type="SMART" id="SM00220">
    <property type="entry name" value="S_TKc"/>
    <property type="match status" value="1"/>
</dbReference>
<dbReference type="InterPro" id="IPR011009">
    <property type="entry name" value="Kinase-like_dom_sf"/>
</dbReference>
<dbReference type="EC" id="2.7.11.1" evidence="1"/>
<accession>A0AAU9R8R5</accession>
<keyword evidence="7 10" id="KW-0067">ATP-binding</keyword>
<dbReference type="Gene3D" id="1.10.510.10">
    <property type="entry name" value="Transferase(Phosphotransferase) domain 1"/>
    <property type="match status" value="1"/>
</dbReference>
<evidence type="ECO:0000256" key="7">
    <source>
        <dbReference type="ARBA" id="ARBA00022840"/>
    </source>
</evidence>
<dbReference type="AlphaFoldDB" id="A0AAU9R8R5"/>
<dbReference type="PANTHER" id="PTHR47983">
    <property type="entry name" value="PTO-INTERACTING PROTEIN 1-LIKE"/>
    <property type="match status" value="1"/>
</dbReference>
<evidence type="ECO:0000256" key="1">
    <source>
        <dbReference type="ARBA" id="ARBA00012513"/>
    </source>
</evidence>
<feature type="region of interest" description="Disordered" evidence="12">
    <location>
        <begin position="15"/>
        <end position="43"/>
    </location>
</feature>
<dbReference type="InterPro" id="IPR052101">
    <property type="entry name" value="Plant_StressResp_Kinase"/>
</dbReference>
<dbReference type="InterPro" id="IPR001245">
    <property type="entry name" value="Ser-Thr/Tyr_kinase_cat_dom"/>
</dbReference>
<dbReference type="InterPro" id="IPR000719">
    <property type="entry name" value="Prot_kinase_dom"/>
</dbReference>
<evidence type="ECO:0000259" key="13">
    <source>
        <dbReference type="PROSITE" id="PS50011"/>
    </source>
</evidence>
<keyword evidence="3" id="KW-0597">Phosphoprotein</keyword>
<dbReference type="EMBL" id="OU466857">
    <property type="protein sequence ID" value="CAH2036069.1"/>
    <property type="molecule type" value="Genomic_DNA"/>
</dbReference>
<feature type="binding site" evidence="10">
    <location>
        <position position="97"/>
    </location>
    <ligand>
        <name>ATP</name>
        <dbReference type="ChEBI" id="CHEBI:30616"/>
    </ligand>
</feature>
<keyword evidence="4" id="KW-0808">Transferase</keyword>
<reference evidence="14 15" key="1">
    <citation type="submission" date="2022-03" db="EMBL/GenBank/DDBJ databases">
        <authorList>
            <person name="Nunn A."/>
            <person name="Chopra R."/>
            <person name="Nunn A."/>
            <person name="Contreras Garrido A."/>
        </authorList>
    </citation>
    <scope>NUCLEOTIDE SEQUENCE [LARGE SCALE GENOMIC DNA]</scope>
</reference>
<evidence type="ECO:0000256" key="3">
    <source>
        <dbReference type="ARBA" id="ARBA00022553"/>
    </source>
</evidence>
<dbReference type="InterPro" id="IPR017441">
    <property type="entry name" value="Protein_kinase_ATP_BS"/>
</dbReference>
<comment type="catalytic activity">
    <reaction evidence="8">
        <text>L-threonyl-[protein] + ATP = O-phospho-L-threonyl-[protein] + ADP + H(+)</text>
        <dbReference type="Rhea" id="RHEA:46608"/>
        <dbReference type="Rhea" id="RHEA-COMP:11060"/>
        <dbReference type="Rhea" id="RHEA-COMP:11605"/>
        <dbReference type="ChEBI" id="CHEBI:15378"/>
        <dbReference type="ChEBI" id="CHEBI:30013"/>
        <dbReference type="ChEBI" id="CHEBI:30616"/>
        <dbReference type="ChEBI" id="CHEBI:61977"/>
        <dbReference type="ChEBI" id="CHEBI:456216"/>
        <dbReference type="EC" id="2.7.11.1"/>
    </reaction>
</comment>
<dbReference type="GO" id="GO:0005524">
    <property type="term" value="F:ATP binding"/>
    <property type="evidence" value="ECO:0007669"/>
    <property type="project" value="UniProtKB-UniRule"/>
</dbReference>
<keyword evidence="15" id="KW-1185">Reference proteome</keyword>
<name>A0AAU9R8R5_THLAR</name>
<proteinExistence type="inferred from homology"/>
<gene>
    <name evidence="14" type="ORF">TAV2_LOCUS2250</name>
</gene>
<dbReference type="SUPFAM" id="SSF56112">
    <property type="entry name" value="Protein kinase-like (PK-like)"/>
    <property type="match status" value="1"/>
</dbReference>
<protein>
    <recommendedName>
        <fullName evidence="1">non-specific serine/threonine protein kinase</fullName>
        <ecNumber evidence="1">2.7.11.1</ecNumber>
    </recommendedName>
</protein>
<feature type="domain" description="Protein kinase" evidence="13">
    <location>
        <begin position="68"/>
        <end position="366"/>
    </location>
</feature>
<dbReference type="PROSITE" id="PS00107">
    <property type="entry name" value="PROTEIN_KINASE_ATP"/>
    <property type="match status" value="1"/>
</dbReference>
<evidence type="ECO:0000256" key="11">
    <source>
        <dbReference type="RuleBase" id="RU000304"/>
    </source>
</evidence>
<evidence type="ECO:0000256" key="6">
    <source>
        <dbReference type="ARBA" id="ARBA00022777"/>
    </source>
</evidence>
<sequence length="381" mass="41612">MSCFGWCGSDDFRKAADSGPMPPHNQAGYNGGHYQRAAPPMNQPSVPMQPISVSAIPVDELRDITDNYGSKALIGEGSYGRVFYGVLKSGREAAIKKLDSSKQPDQEFLSQISMVSRLRHENVIALIGYCVDGPLRVLAYEYAPNGSLHDVLHGRKGVKGALRGPVMTWQQRVKIAVGAARGLEYLHEKVNPQVIHRDIKSSNVLLFDDDVAKVADFDLSDQAPDMAARLHSTRVLGTFGYHAPEYAMTGTLSTKSDVYSFGVVLLELLTGRKPVDHTLPRGQQSLVTWVMFSVVFSASDSALLVLTATPKLSEDKVKQCVDARLLGEYPPKAVAKLAAVAALCVQYEANFRPNMSIVVKALQPLLNPPRSAPQTPHRNPY</sequence>
<dbReference type="FunFam" id="3.30.200.20:FF:000182">
    <property type="entry name" value="PTI1-like tyrosine-protein kinase 3"/>
    <property type="match status" value="1"/>
</dbReference>
<keyword evidence="2 11" id="KW-0723">Serine/threonine-protein kinase</keyword>
<evidence type="ECO:0000256" key="9">
    <source>
        <dbReference type="ARBA" id="ARBA00048679"/>
    </source>
</evidence>
<evidence type="ECO:0000256" key="8">
    <source>
        <dbReference type="ARBA" id="ARBA00047899"/>
    </source>
</evidence>
<evidence type="ECO:0000256" key="4">
    <source>
        <dbReference type="ARBA" id="ARBA00022679"/>
    </source>
</evidence>
<dbReference type="PROSITE" id="PS00108">
    <property type="entry name" value="PROTEIN_KINASE_ST"/>
    <property type="match status" value="1"/>
</dbReference>
<evidence type="ECO:0000256" key="10">
    <source>
        <dbReference type="PROSITE-ProRule" id="PRU10141"/>
    </source>
</evidence>
<evidence type="ECO:0000256" key="5">
    <source>
        <dbReference type="ARBA" id="ARBA00022741"/>
    </source>
</evidence>
<organism evidence="14 15">
    <name type="scientific">Thlaspi arvense</name>
    <name type="common">Field penny-cress</name>
    <dbReference type="NCBI Taxonomy" id="13288"/>
    <lineage>
        <taxon>Eukaryota</taxon>
        <taxon>Viridiplantae</taxon>
        <taxon>Streptophyta</taxon>
        <taxon>Embryophyta</taxon>
        <taxon>Tracheophyta</taxon>
        <taxon>Spermatophyta</taxon>
        <taxon>Magnoliopsida</taxon>
        <taxon>eudicotyledons</taxon>
        <taxon>Gunneridae</taxon>
        <taxon>Pentapetalae</taxon>
        <taxon>rosids</taxon>
        <taxon>malvids</taxon>
        <taxon>Brassicales</taxon>
        <taxon>Brassicaceae</taxon>
        <taxon>Thlaspideae</taxon>
        <taxon>Thlaspi</taxon>
    </lineage>
</organism>